<proteinExistence type="predicted"/>
<protein>
    <submittedName>
        <fullName evidence="2">Major Facilitator Superfamily</fullName>
    </submittedName>
</protein>
<dbReference type="SUPFAM" id="SSF103473">
    <property type="entry name" value="MFS general substrate transporter"/>
    <property type="match status" value="1"/>
</dbReference>
<keyword evidence="1" id="KW-0472">Membrane</keyword>
<dbReference type="PANTHER" id="PTHR11360:SF309">
    <property type="entry name" value="MONOCARBOXYLATE TRANSPORTER 7-LIKE PROTEIN"/>
    <property type="match status" value="1"/>
</dbReference>
<keyword evidence="1" id="KW-1133">Transmembrane helix</keyword>
<dbReference type="Proteomes" id="UP001458880">
    <property type="component" value="Unassembled WGS sequence"/>
</dbReference>
<dbReference type="GO" id="GO:0008028">
    <property type="term" value="F:monocarboxylic acid transmembrane transporter activity"/>
    <property type="evidence" value="ECO:0007669"/>
    <property type="project" value="TreeGrafter"/>
</dbReference>
<comment type="caution">
    <text evidence="2">The sequence shown here is derived from an EMBL/GenBank/DDBJ whole genome shotgun (WGS) entry which is preliminary data.</text>
</comment>
<dbReference type="InterPro" id="IPR036259">
    <property type="entry name" value="MFS_trans_sf"/>
</dbReference>
<feature type="transmembrane region" description="Helical" evidence="1">
    <location>
        <begin position="76"/>
        <end position="96"/>
    </location>
</feature>
<dbReference type="EMBL" id="JASPKY010000017">
    <property type="protein sequence ID" value="KAK9752890.1"/>
    <property type="molecule type" value="Genomic_DNA"/>
</dbReference>
<keyword evidence="1" id="KW-0812">Transmembrane</keyword>
<evidence type="ECO:0000313" key="3">
    <source>
        <dbReference type="Proteomes" id="UP001458880"/>
    </source>
</evidence>
<name>A0AAW1N4M8_POPJA</name>
<dbReference type="Pfam" id="PF07690">
    <property type="entry name" value="MFS_1"/>
    <property type="match status" value="1"/>
</dbReference>
<gene>
    <name evidence="2" type="ORF">QE152_g3891</name>
</gene>
<feature type="transmembrane region" description="Helical" evidence="1">
    <location>
        <begin position="489"/>
        <end position="510"/>
    </location>
</feature>
<dbReference type="InterPro" id="IPR050327">
    <property type="entry name" value="Proton-linked_MCT"/>
</dbReference>
<feature type="transmembrane region" description="Helical" evidence="1">
    <location>
        <begin position="38"/>
        <end position="64"/>
    </location>
</feature>
<dbReference type="Gene3D" id="1.20.1250.20">
    <property type="entry name" value="MFS general substrate transporter like domains"/>
    <property type="match status" value="1"/>
</dbReference>
<dbReference type="PANTHER" id="PTHR11360">
    <property type="entry name" value="MONOCARBOXYLATE TRANSPORTER"/>
    <property type="match status" value="1"/>
</dbReference>
<feature type="transmembrane region" description="Helical" evidence="1">
    <location>
        <begin position="323"/>
        <end position="348"/>
    </location>
</feature>
<dbReference type="InterPro" id="IPR011701">
    <property type="entry name" value="MFS"/>
</dbReference>
<organism evidence="2 3">
    <name type="scientific">Popillia japonica</name>
    <name type="common">Japanese beetle</name>
    <dbReference type="NCBI Taxonomy" id="7064"/>
    <lineage>
        <taxon>Eukaryota</taxon>
        <taxon>Metazoa</taxon>
        <taxon>Ecdysozoa</taxon>
        <taxon>Arthropoda</taxon>
        <taxon>Hexapoda</taxon>
        <taxon>Insecta</taxon>
        <taxon>Pterygota</taxon>
        <taxon>Neoptera</taxon>
        <taxon>Endopterygota</taxon>
        <taxon>Coleoptera</taxon>
        <taxon>Polyphaga</taxon>
        <taxon>Scarabaeiformia</taxon>
        <taxon>Scarabaeidae</taxon>
        <taxon>Rutelinae</taxon>
        <taxon>Popillia</taxon>
    </lineage>
</organism>
<feature type="transmembrane region" description="Helical" evidence="1">
    <location>
        <begin position="132"/>
        <end position="152"/>
    </location>
</feature>
<reference evidence="2 3" key="1">
    <citation type="journal article" date="2024" name="BMC Genomics">
        <title>De novo assembly and annotation of Popillia japonica's genome with initial clues to its potential as an invasive pest.</title>
        <authorList>
            <person name="Cucini C."/>
            <person name="Boschi S."/>
            <person name="Funari R."/>
            <person name="Cardaioli E."/>
            <person name="Iannotti N."/>
            <person name="Marturano G."/>
            <person name="Paoli F."/>
            <person name="Bruttini M."/>
            <person name="Carapelli A."/>
            <person name="Frati F."/>
            <person name="Nardi F."/>
        </authorList>
    </citation>
    <scope>NUCLEOTIDE SEQUENCE [LARGE SCALE GENOMIC DNA]</scope>
    <source>
        <strain evidence="2">DMR45628</strain>
    </source>
</reference>
<feature type="transmembrane region" description="Helical" evidence="1">
    <location>
        <begin position="196"/>
        <end position="215"/>
    </location>
</feature>
<keyword evidence="3" id="KW-1185">Reference proteome</keyword>
<feature type="transmembrane region" description="Helical" evidence="1">
    <location>
        <begin position="108"/>
        <end position="126"/>
    </location>
</feature>
<evidence type="ECO:0000313" key="2">
    <source>
        <dbReference type="EMBL" id="KAK9752890.1"/>
    </source>
</evidence>
<feature type="transmembrane region" description="Helical" evidence="1">
    <location>
        <begin position="164"/>
        <end position="184"/>
    </location>
</feature>
<feature type="transmembrane region" description="Helical" evidence="1">
    <location>
        <begin position="360"/>
        <end position="387"/>
    </location>
</feature>
<evidence type="ECO:0000256" key="1">
    <source>
        <dbReference type="SAM" id="Phobius"/>
    </source>
</evidence>
<feature type="transmembrane region" description="Helical" evidence="1">
    <location>
        <begin position="462"/>
        <end position="483"/>
    </location>
</feature>
<feature type="transmembrane region" description="Helical" evidence="1">
    <location>
        <begin position="399"/>
        <end position="419"/>
    </location>
</feature>
<accession>A0AAW1N4M8</accession>
<dbReference type="AlphaFoldDB" id="A0AAW1N4M8"/>
<sequence>MPVVRRPDCKERLKMTQTIKTYNRQVEKYETVPPEGGWGYMVTIAVSLTFIVAIVPTTVFGTVFSPFLSSLGDATGATTLINGVFNTALCFTGLPANHLLQKYSYRKVGLMGAVIYFIGTFGTIFVTSLFQMIISFGILQGIGFGFMMPSVFTAFHDYFEARRNVMMSVCQAIIAAVTIAWPALTTFWMDNFGFRGTAAFFSALSLNGILAMCLLQPAKWHYKKKKVIVLEIARFAPSIEILSAPAQETKSFEIEGEPLMDRKHLSEHPVLKLKAASIASLNGFAASLQNIHQAASSIIDEKQGIWQSLAKSLDLALFKDLQYVNIAFGLSLGMTSDLAFISIFPLLLVDYGFSQSDITLIMVVYFTADLVSRVLLCVISAIIPVWNRCVLYHGAIIPVWNRYVFLIGALFSAIFRIAFTVNSNFWWVLTVSGLLGFLRCFIQTPLPLVVAEQYGARFTTAFSLYMVVCGFVALTVGILTGWVKDFTHSNIMVVHLLTIVHLLCAIPWIIEICLMKMFKQTVT</sequence>
<feature type="transmembrane region" description="Helical" evidence="1">
    <location>
        <begin position="425"/>
        <end position="442"/>
    </location>
</feature>